<dbReference type="VEuPathDB" id="FungiDB:TRICI_001337"/>
<dbReference type="OrthoDB" id="66510at2759"/>
<organism evidence="1 2">
    <name type="scientific">Trichomonascus ciferrii</name>
    <dbReference type="NCBI Taxonomy" id="44093"/>
    <lineage>
        <taxon>Eukaryota</taxon>
        <taxon>Fungi</taxon>
        <taxon>Dikarya</taxon>
        <taxon>Ascomycota</taxon>
        <taxon>Saccharomycotina</taxon>
        <taxon>Dipodascomycetes</taxon>
        <taxon>Dipodascales</taxon>
        <taxon>Trichomonascaceae</taxon>
        <taxon>Trichomonascus</taxon>
        <taxon>Trichomonascus ciferrii complex</taxon>
    </lineage>
</organism>
<proteinExistence type="predicted"/>
<evidence type="ECO:0008006" key="3">
    <source>
        <dbReference type="Google" id="ProtNLM"/>
    </source>
</evidence>
<protein>
    <recommendedName>
        <fullName evidence="3">RAVE subunit 2/Rogdi</fullName>
    </recommendedName>
</protein>
<dbReference type="PANTHER" id="PTHR13618">
    <property type="entry name" value="LEUCINE ZIPPER CONTAINING TRANSCRIPTION FACTOR LZF1"/>
    <property type="match status" value="1"/>
</dbReference>
<dbReference type="GO" id="GO:0043291">
    <property type="term" value="C:RAVE complex"/>
    <property type="evidence" value="ECO:0007669"/>
    <property type="project" value="TreeGrafter"/>
</dbReference>
<dbReference type="Pfam" id="PF10259">
    <property type="entry name" value="Rogdi_lz"/>
    <property type="match status" value="2"/>
</dbReference>
<evidence type="ECO:0000313" key="2">
    <source>
        <dbReference type="Proteomes" id="UP000761534"/>
    </source>
</evidence>
<comment type="caution">
    <text evidence="1">The sequence shown here is derived from an EMBL/GenBank/DDBJ whole genome shotgun (WGS) entry which is preliminary data.</text>
</comment>
<dbReference type="InterPro" id="IPR028241">
    <property type="entry name" value="RAVE2/Rogdi"/>
</dbReference>
<sequence length="264" mass="29233">MPIEQELEWLLGEASEEVTTSITEGLEECLGRLCEKHSGFKLVVSSNNSEGIKGVITRAGTVIQDADILLKLHSVNKGHPFTVKLDHNSEENVEIPLTQVVDAGNFLSEALQIATTAFDDMTHPHKGEMARVRISELLSYVRSAIETLKEPNSAALFPLQPTNTKLFTDLPSDVAIDFYLKDSTVITDVRAIEYLDASGSGFNALLGRRRSDHAIPYNGRRVIVHERLRVESQDPNLISVAVKLNTLETHLEVLKRKLDVVLAL</sequence>
<evidence type="ECO:0000313" key="1">
    <source>
        <dbReference type="EMBL" id="KAA8916474.1"/>
    </source>
</evidence>
<dbReference type="Proteomes" id="UP000761534">
    <property type="component" value="Unassembled WGS sequence"/>
</dbReference>
<dbReference type="AlphaFoldDB" id="A0A642VCM7"/>
<gene>
    <name evidence="1" type="ORF">TRICI_001337</name>
</gene>
<reference evidence="1" key="1">
    <citation type="journal article" date="2019" name="G3 (Bethesda)">
        <title>Genome Assemblies of Two Rare Opportunistic Yeast Pathogens: Diutina rugosa (syn. Candida rugosa) and Trichomonascus ciferrii (syn. Candida ciferrii).</title>
        <authorList>
            <person name="Mixao V."/>
            <person name="Saus E."/>
            <person name="Hansen A.P."/>
            <person name="Lass-Florl C."/>
            <person name="Gabaldon T."/>
        </authorList>
    </citation>
    <scope>NUCLEOTIDE SEQUENCE</scope>
    <source>
        <strain evidence="1">CBS 4856</strain>
    </source>
</reference>
<name>A0A642VCM7_9ASCO</name>
<accession>A0A642VCM7</accession>
<dbReference type="EMBL" id="SWFS01000097">
    <property type="protein sequence ID" value="KAA8916474.1"/>
    <property type="molecule type" value="Genomic_DNA"/>
</dbReference>
<dbReference type="PANTHER" id="PTHR13618:SF1">
    <property type="entry name" value="PROTEIN ROGDI HOMOLOG"/>
    <property type="match status" value="1"/>
</dbReference>
<keyword evidence="2" id="KW-1185">Reference proteome</keyword>